<gene>
    <name evidence="1" type="ORF">DYY88_21240</name>
</gene>
<keyword evidence="2" id="KW-1185">Reference proteome</keyword>
<dbReference type="EMBL" id="QVFV01000008">
    <property type="protein sequence ID" value="RZM75460.1"/>
    <property type="molecule type" value="Genomic_DNA"/>
</dbReference>
<dbReference type="AlphaFoldDB" id="A0A4Q7E319"/>
<proteinExistence type="predicted"/>
<accession>A0A4Q7E319</accession>
<reference evidence="1 2" key="1">
    <citation type="submission" date="2018-11" db="EMBL/GenBank/DDBJ databases">
        <title>Whole genome sequencing of an environmental sample.</title>
        <authorList>
            <person name="Sarangi A.N."/>
            <person name="Singh D."/>
            <person name="Tripathy S."/>
        </authorList>
    </citation>
    <scope>NUCLEOTIDE SEQUENCE [LARGE SCALE GENOMIC DNA]</scope>
    <source>
        <strain evidence="1 2">Lakshadweep</strain>
    </source>
</reference>
<protein>
    <submittedName>
        <fullName evidence="1">Uncharacterized protein</fullName>
    </submittedName>
</protein>
<organism evidence="1 2">
    <name type="scientific">Leptolyngbya iicbica LK</name>
    <dbReference type="NCBI Taxonomy" id="2294035"/>
    <lineage>
        <taxon>Bacteria</taxon>
        <taxon>Bacillati</taxon>
        <taxon>Cyanobacteriota</taxon>
        <taxon>Cyanophyceae</taxon>
        <taxon>Leptolyngbyales</taxon>
        <taxon>Leptolyngbyaceae</taxon>
        <taxon>Leptolyngbya group</taxon>
        <taxon>Leptolyngbya</taxon>
        <taxon>Leptolyngbya iicbica</taxon>
    </lineage>
</organism>
<dbReference type="Proteomes" id="UP000292459">
    <property type="component" value="Unassembled WGS sequence"/>
</dbReference>
<evidence type="ECO:0000313" key="2">
    <source>
        <dbReference type="Proteomes" id="UP000292459"/>
    </source>
</evidence>
<evidence type="ECO:0000313" key="1">
    <source>
        <dbReference type="EMBL" id="RZM75460.1"/>
    </source>
</evidence>
<comment type="caution">
    <text evidence="1">The sequence shown here is derived from an EMBL/GenBank/DDBJ whole genome shotgun (WGS) entry which is preliminary data.</text>
</comment>
<name>A0A4Q7E319_9CYAN</name>
<sequence length="428" mass="51453">MLLCQDKESLKKVKQLIKELESIKLEGLNRTAINFLENPPGIPSFQEIEEFRQLEEMEKHILEKFQEIAELKEKIASSINENKDSQLYILATFLEFEISAFVEMGYQDYSIEIPFYTLNHEDFFGFTEEDFFEEETKINNTYHDKLAVDLSRYFKELKVFGKTRIAQIQPNKRERESLAMVLGRMPSRSEAKELLDTYCKLVVEIPPLREQIESLRRNWSDIQKTALEKFGLKKQKYRKGYKWVFESSSNEVLEQEYIQSIKMYKERISRIDEYKAKYKSKLIRPSRQDFKGISITFMNWKLLEEHTPEDIDVFFDSLRSQFKRIYDERLEWWRIESIREILPDQIFIGENKFDGYICFIFDYSSIAVLEKPVYGHATYFLPKDHWEELSKLKWTKTNLRSKYPEVRWCIHKNRDAWIACVKHHLEAQ</sequence>